<protein>
    <recommendedName>
        <fullName evidence="4">Metal-binding protein</fullName>
    </recommendedName>
</protein>
<accession>A0A2T7SS27</accession>
<proteinExistence type="predicted"/>
<evidence type="ECO:0000313" key="3">
    <source>
        <dbReference type="Proteomes" id="UP000037507"/>
    </source>
</evidence>
<dbReference type="OrthoDB" id="14727at2"/>
<gene>
    <name evidence="2" type="ORF">H663_020320</name>
</gene>
<feature type="chain" id="PRO_5015757199" description="Metal-binding protein" evidence="1">
    <location>
        <begin position="33"/>
        <end position="254"/>
    </location>
</feature>
<dbReference type="InterPro" id="IPR007332">
    <property type="entry name" value="DUF411"/>
</dbReference>
<evidence type="ECO:0008006" key="4">
    <source>
        <dbReference type="Google" id="ProtNLM"/>
    </source>
</evidence>
<name>A0A2T7SS27_9BURK</name>
<comment type="caution">
    <text evidence="2">The sequence shown here is derived from an EMBL/GenBank/DDBJ whole genome shotgun (WGS) entry which is preliminary data.</text>
</comment>
<reference evidence="2" key="1">
    <citation type="submission" date="2017-04" db="EMBL/GenBank/DDBJ databases">
        <title>Unexpected and diverse lifestyles within the genus Limnohabitans.</title>
        <authorList>
            <person name="Kasalicky V."/>
            <person name="Mehrshad M."/>
            <person name="Andrei S.-A."/>
            <person name="Salcher M."/>
            <person name="Kratochvilova H."/>
            <person name="Simek K."/>
            <person name="Ghai R."/>
        </authorList>
    </citation>
    <scope>NUCLEOTIDE SEQUENCE [LARGE SCALE GENOMIC DNA]</scope>
    <source>
        <strain evidence="2">II-D5</strain>
    </source>
</reference>
<keyword evidence="1" id="KW-0732">Signal</keyword>
<dbReference type="Gene3D" id="2.40.50.320">
    <property type="entry name" value="Copper binding periplasmic protein CusF"/>
    <property type="match status" value="1"/>
</dbReference>
<dbReference type="EMBL" id="LFYT02000068">
    <property type="protein sequence ID" value="PVE05644.1"/>
    <property type="molecule type" value="Genomic_DNA"/>
</dbReference>
<sequence length="254" mass="27554">MSSSRIKTMPRRQWLAAAAVLAVIGFQRTALAQATLVQVWKDPNCGCCQLWVEHLQASGFKVEVRDVGNIAARKRLGMPEQLGSCHTASVGGYVIEGHVPAADIHRLLKERPVALGLSVPGMPIGSPGMDGPEYKGRKDAYDVLLVQKDGSSKSFQHYPGLRRMAQREGLQRVSSEAAALPWATAEVRHIDKAAGKVALKHGEIKNLDMPPMSMVFQVQDPSQLDGLRVGQKVRFQAVQGQGAYWVLKIAAGAV</sequence>
<feature type="signal peptide" evidence="1">
    <location>
        <begin position="1"/>
        <end position="32"/>
    </location>
</feature>
<dbReference type="Pfam" id="PF11604">
    <property type="entry name" value="CusF_Ec"/>
    <property type="match status" value="1"/>
</dbReference>
<evidence type="ECO:0000256" key="1">
    <source>
        <dbReference type="SAM" id="SignalP"/>
    </source>
</evidence>
<dbReference type="InterPro" id="IPR042230">
    <property type="entry name" value="CusF_sf"/>
</dbReference>
<dbReference type="Pfam" id="PF04214">
    <property type="entry name" value="DUF411"/>
    <property type="match status" value="1"/>
</dbReference>
<evidence type="ECO:0000313" key="2">
    <source>
        <dbReference type="EMBL" id="PVE05644.1"/>
    </source>
</evidence>
<dbReference type="InterPro" id="IPR021647">
    <property type="entry name" value="CusF_Ec"/>
</dbReference>
<dbReference type="AlphaFoldDB" id="A0A2T7SS27"/>
<organism evidence="2 3">
    <name type="scientific">Limnohabitans planktonicus II-D5</name>
    <dbReference type="NCBI Taxonomy" id="1293045"/>
    <lineage>
        <taxon>Bacteria</taxon>
        <taxon>Pseudomonadati</taxon>
        <taxon>Pseudomonadota</taxon>
        <taxon>Betaproteobacteria</taxon>
        <taxon>Burkholderiales</taxon>
        <taxon>Comamonadaceae</taxon>
        <taxon>Limnohabitans</taxon>
    </lineage>
</organism>
<dbReference type="Proteomes" id="UP000037507">
    <property type="component" value="Unassembled WGS sequence"/>
</dbReference>
<keyword evidence="3" id="KW-1185">Reference proteome</keyword>